<dbReference type="Proteomes" id="UP000036458">
    <property type="component" value="Chromosome"/>
</dbReference>
<dbReference type="PANTHER" id="PTHR43777:SF1">
    <property type="entry name" value="MOLYBDENUM COFACTOR CYTIDYLYLTRANSFERASE"/>
    <property type="match status" value="1"/>
</dbReference>
<dbReference type="SUPFAM" id="SSF53448">
    <property type="entry name" value="Nucleotide-diphospho-sugar transferases"/>
    <property type="match status" value="1"/>
</dbReference>
<gene>
    <name evidence="2" type="ORF">TH63_08110</name>
</gene>
<evidence type="ECO:0000313" key="2">
    <source>
        <dbReference type="EMBL" id="AKQ45621.1"/>
    </source>
</evidence>
<dbReference type="GO" id="GO:0016779">
    <property type="term" value="F:nucleotidyltransferase activity"/>
    <property type="evidence" value="ECO:0007669"/>
    <property type="project" value="UniProtKB-ARBA"/>
</dbReference>
<feature type="domain" description="MobA-like NTP transferase" evidence="1">
    <location>
        <begin position="5"/>
        <end position="165"/>
    </location>
</feature>
<protein>
    <recommendedName>
        <fullName evidence="1">MobA-like NTP transferase domain-containing protein</fullName>
    </recommendedName>
</protein>
<reference evidence="2 3" key="1">
    <citation type="submission" date="2015-01" db="EMBL/GenBank/DDBJ databases">
        <title>Rufibacter sp./DG31D/ whole genome sequencing.</title>
        <authorList>
            <person name="Kim M.K."/>
            <person name="Srinivasan S."/>
            <person name="Lee J.-J."/>
        </authorList>
    </citation>
    <scope>NUCLEOTIDE SEQUENCE [LARGE SCALE GENOMIC DNA]</scope>
    <source>
        <strain evidence="2 3">DG31D</strain>
    </source>
</reference>
<dbReference type="PANTHER" id="PTHR43777">
    <property type="entry name" value="MOLYBDENUM COFACTOR CYTIDYLYLTRANSFERASE"/>
    <property type="match status" value="1"/>
</dbReference>
<dbReference type="AlphaFoldDB" id="A0A0H4W5E3"/>
<keyword evidence="3" id="KW-1185">Reference proteome</keyword>
<dbReference type="KEGG" id="ruf:TH63_08110"/>
<name>A0A0H4W5E3_9BACT</name>
<accession>A0A0H4W5E3</accession>
<dbReference type="EMBL" id="CP010777">
    <property type="protein sequence ID" value="AKQ45621.1"/>
    <property type="molecule type" value="Genomic_DNA"/>
</dbReference>
<dbReference type="STRING" id="1379910.TH63_08110"/>
<proteinExistence type="predicted"/>
<evidence type="ECO:0000259" key="1">
    <source>
        <dbReference type="Pfam" id="PF12804"/>
    </source>
</evidence>
<evidence type="ECO:0000313" key="3">
    <source>
        <dbReference type="Proteomes" id="UP000036458"/>
    </source>
</evidence>
<dbReference type="InterPro" id="IPR029044">
    <property type="entry name" value="Nucleotide-diphossugar_trans"/>
</dbReference>
<dbReference type="Gene3D" id="3.90.550.10">
    <property type="entry name" value="Spore Coat Polysaccharide Biosynthesis Protein SpsA, Chain A"/>
    <property type="match status" value="1"/>
</dbReference>
<dbReference type="Pfam" id="PF12804">
    <property type="entry name" value="NTP_transf_3"/>
    <property type="match status" value="1"/>
</dbReference>
<organism evidence="2 3">
    <name type="scientific">Rufibacter radiotolerans</name>
    <dbReference type="NCBI Taxonomy" id="1379910"/>
    <lineage>
        <taxon>Bacteria</taxon>
        <taxon>Pseudomonadati</taxon>
        <taxon>Bacteroidota</taxon>
        <taxon>Cytophagia</taxon>
        <taxon>Cytophagales</taxon>
        <taxon>Hymenobacteraceae</taxon>
        <taxon>Rufibacter</taxon>
    </lineage>
</organism>
<dbReference type="RefSeq" id="WP_048920510.1">
    <property type="nucleotide sequence ID" value="NZ_CP010777.1"/>
</dbReference>
<dbReference type="OrthoDB" id="9779263at2"/>
<dbReference type="InterPro" id="IPR025877">
    <property type="entry name" value="MobA-like_NTP_Trfase"/>
</dbReference>
<dbReference type="CDD" id="cd04182">
    <property type="entry name" value="GT_2_like_f"/>
    <property type="match status" value="1"/>
</dbReference>
<dbReference type="PATRIC" id="fig|1379910.4.peg.1766"/>
<sequence length="195" mass="20864">MTGIILLAAGGSSRLGKPKQTLVYQGQTLLQRAVETAIASGFSPVVVVLGAQADKLKTDVETLPVTIALNADWQDGMGGSIITGLKTLLKLAPQTESVIVLLCDQPFVDASLLQDLALQQAETGKGIVACGYGQTVGTPALFHKQFFPQLFTLSGQQGAKKLFTQFKEDLEVLPFSKGEIDIDTPEEYDQLLSRL</sequence>